<dbReference type="GO" id="GO:0005524">
    <property type="term" value="F:ATP binding"/>
    <property type="evidence" value="ECO:0007669"/>
    <property type="project" value="UniProtKB-UniRule"/>
</dbReference>
<dbReference type="InterPro" id="IPR001757">
    <property type="entry name" value="P_typ_ATPase"/>
</dbReference>
<evidence type="ECO:0000313" key="15">
    <source>
        <dbReference type="EMBL" id="KMO80188.1"/>
    </source>
</evidence>
<dbReference type="PROSITE" id="PS00154">
    <property type="entry name" value="ATPASE_E1_E2"/>
    <property type="match status" value="1"/>
</dbReference>
<keyword evidence="5 13" id="KW-0479">Metal-binding</keyword>
<sequence>MTSVELSIDGMTCASCAARVEKKLNKLDGVTATVNFATEKARVEYGGAVTPDDLVAAVEAAGYHAELPQQAPAAEAAVDDPAAALRRRLLICLALTIPVVAMAMVPALQFTYWQWLSLTLAAPVVVWGAFPFHAAAWTNLRHGAATMDTLISVGTLAAFGWSIYALFWGSAGMPGMTHPFELTIARTDGSGNIYLEAAAGVTTFLLAGRYFEARAKRQSGAALRALLDMGAKEVSVRKNGAEQRIPIDQLNSGDEFVVRPGEKIAADGVVVEGCSAVDASMLTGESVPAEVAPGDEVVGATVNVDGLLVVRARRVGADSQLAQMARMVEDAQNGKAHAQRLADRISGVFVPIVIALSVATLGFWLGTGAPVAAAFTAAVAVLIIACPCALGLATPTALMVGTGRGAQLGILIKGPEVLESTRRVDTVIVDKTGTVTTGTMTLDDVVAADGEQPDEVLRIAGAVESASEHPIARAITAGARDKLGELPAVTAFENLRGLGVQGTVDGGAVVLGRIRLLDERGFEVPAELTAAAHMAESDGRTAVVVGWDGRARGVLTVADAVKATSAEAVSLLKRLGLEPIMVTGDNEAVARAVAAQVGINRVIAGVLPQEKVDTVVRLQGEGKVVAMVGDGVNDAAALAQADLGLAMGSGTDVAIEASDLTLVRDDLRAVPDAIRLSRRTLATIKGNLFWAFAYNVAALPLAAAGLLNPMIAGAAMAFSSVFVVSNSLRLRGFTPAR</sequence>
<dbReference type="GO" id="GO:0016887">
    <property type="term" value="F:ATP hydrolysis activity"/>
    <property type="evidence" value="ECO:0007669"/>
    <property type="project" value="InterPro"/>
</dbReference>
<evidence type="ECO:0000256" key="11">
    <source>
        <dbReference type="ARBA" id="ARBA00049360"/>
    </source>
</evidence>
<proteinExistence type="inferred from homology"/>
<comment type="subcellular location">
    <subcellularLocation>
        <location evidence="1">Cell membrane</location>
        <topology evidence="1">Multi-pass membrane protein</topology>
    </subcellularLocation>
</comment>
<keyword evidence="9 13" id="KW-1133">Transmembrane helix</keyword>
<dbReference type="AlphaFoldDB" id="A0A0J6WDZ6"/>
<dbReference type="InterPro" id="IPR008250">
    <property type="entry name" value="ATPase_P-typ_transduc_dom_A_sf"/>
</dbReference>
<feature type="transmembrane region" description="Helical" evidence="13">
    <location>
        <begin position="687"/>
        <end position="704"/>
    </location>
</feature>
<dbReference type="RefSeq" id="WP_048418355.1">
    <property type="nucleotide sequence ID" value="NZ_JYNX01000034.1"/>
</dbReference>
<dbReference type="GO" id="GO:0005507">
    <property type="term" value="F:copper ion binding"/>
    <property type="evidence" value="ECO:0007669"/>
    <property type="project" value="TreeGrafter"/>
</dbReference>
<evidence type="ECO:0000256" key="8">
    <source>
        <dbReference type="ARBA" id="ARBA00022967"/>
    </source>
</evidence>
<dbReference type="GO" id="GO:0055070">
    <property type="term" value="P:copper ion homeostasis"/>
    <property type="evidence" value="ECO:0007669"/>
    <property type="project" value="TreeGrafter"/>
</dbReference>
<dbReference type="SUPFAM" id="SSF81665">
    <property type="entry name" value="Calcium ATPase, transmembrane domain M"/>
    <property type="match status" value="1"/>
</dbReference>
<dbReference type="NCBIfam" id="TIGR01494">
    <property type="entry name" value="ATPase_P-type"/>
    <property type="match status" value="1"/>
</dbReference>
<dbReference type="Gene3D" id="3.30.70.100">
    <property type="match status" value="1"/>
</dbReference>
<dbReference type="SFLD" id="SFLDS00003">
    <property type="entry name" value="Haloacid_Dehalogenase"/>
    <property type="match status" value="1"/>
</dbReference>
<accession>A0A0J6WDZ6</accession>
<dbReference type="PANTHER" id="PTHR43520">
    <property type="entry name" value="ATP7, ISOFORM B"/>
    <property type="match status" value="1"/>
</dbReference>
<dbReference type="FunFam" id="2.70.150.10:FF:000002">
    <property type="entry name" value="Copper-transporting ATPase 1, putative"/>
    <property type="match status" value="1"/>
</dbReference>
<feature type="transmembrane region" description="Helical" evidence="13">
    <location>
        <begin position="149"/>
        <end position="171"/>
    </location>
</feature>
<dbReference type="Gene3D" id="2.70.150.10">
    <property type="entry name" value="Calcium-transporting ATPase, cytoplasmic transduction domain A"/>
    <property type="match status" value="1"/>
</dbReference>
<dbReference type="NCBIfam" id="TIGR01525">
    <property type="entry name" value="ATPase-IB_hvy"/>
    <property type="match status" value="1"/>
</dbReference>
<dbReference type="EMBL" id="JYNX01000034">
    <property type="protein sequence ID" value="KMO80188.1"/>
    <property type="molecule type" value="Genomic_DNA"/>
</dbReference>
<dbReference type="SFLD" id="SFLDF00027">
    <property type="entry name" value="p-type_atpase"/>
    <property type="match status" value="1"/>
</dbReference>
<gene>
    <name evidence="15" type="primary">ctpV</name>
    <name evidence="15" type="ORF">MCHUDSM44219_02351</name>
</gene>
<dbReference type="PROSITE" id="PS50846">
    <property type="entry name" value="HMA_2"/>
    <property type="match status" value="1"/>
</dbReference>
<comment type="catalytic activity">
    <reaction evidence="11">
        <text>ATP + H2O = ADP + phosphate + H(+)</text>
        <dbReference type="Rhea" id="RHEA:13065"/>
        <dbReference type="ChEBI" id="CHEBI:15377"/>
        <dbReference type="ChEBI" id="CHEBI:15378"/>
        <dbReference type="ChEBI" id="CHEBI:30616"/>
        <dbReference type="ChEBI" id="CHEBI:43474"/>
        <dbReference type="ChEBI" id="CHEBI:456216"/>
    </reaction>
</comment>
<dbReference type="SUPFAM" id="SSF55008">
    <property type="entry name" value="HMA, heavy metal-associated domain"/>
    <property type="match status" value="1"/>
</dbReference>
<dbReference type="PRINTS" id="PR00119">
    <property type="entry name" value="CATATPASE"/>
</dbReference>
<feature type="transmembrane region" description="Helical" evidence="13">
    <location>
        <begin position="115"/>
        <end position="137"/>
    </location>
</feature>
<dbReference type="Pfam" id="PF00702">
    <property type="entry name" value="Hydrolase"/>
    <property type="match status" value="1"/>
</dbReference>
<evidence type="ECO:0000256" key="1">
    <source>
        <dbReference type="ARBA" id="ARBA00004651"/>
    </source>
</evidence>
<dbReference type="Proteomes" id="UP000036176">
    <property type="component" value="Unassembled WGS sequence"/>
</dbReference>
<evidence type="ECO:0000256" key="10">
    <source>
        <dbReference type="ARBA" id="ARBA00023136"/>
    </source>
</evidence>
<dbReference type="InterPro" id="IPR044492">
    <property type="entry name" value="P_typ_ATPase_HD_dom"/>
</dbReference>
<feature type="transmembrane region" description="Helical" evidence="13">
    <location>
        <begin position="710"/>
        <end position="728"/>
    </location>
</feature>
<keyword evidence="16" id="KW-1185">Reference proteome</keyword>
<keyword evidence="8" id="KW-1278">Translocase</keyword>
<evidence type="ECO:0000256" key="2">
    <source>
        <dbReference type="ARBA" id="ARBA00006024"/>
    </source>
</evidence>
<feature type="transmembrane region" description="Helical" evidence="13">
    <location>
        <begin position="371"/>
        <end position="394"/>
    </location>
</feature>
<keyword evidence="7 13" id="KW-0067">ATP-binding</keyword>
<dbReference type="PRINTS" id="PR00941">
    <property type="entry name" value="CDATPASE"/>
</dbReference>
<dbReference type="PANTHER" id="PTHR43520:SF8">
    <property type="entry name" value="P-TYPE CU(+) TRANSPORTER"/>
    <property type="match status" value="1"/>
</dbReference>
<keyword evidence="3 13" id="KW-1003">Cell membrane</keyword>
<evidence type="ECO:0000256" key="3">
    <source>
        <dbReference type="ARBA" id="ARBA00022475"/>
    </source>
</evidence>
<evidence type="ECO:0000256" key="7">
    <source>
        <dbReference type="ARBA" id="ARBA00022840"/>
    </source>
</evidence>
<feature type="transmembrane region" description="Helical" evidence="13">
    <location>
        <begin position="89"/>
        <end position="109"/>
    </location>
</feature>
<dbReference type="Pfam" id="PF00122">
    <property type="entry name" value="E1-E2_ATPase"/>
    <property type="match status" value="1"/>
</dbReference>
<dbReference type="Pfam" id="PF00403">
    <property type="entry name" value="HMA"/>
    <property type="match status" value="1"/>
</dbReference>
<comment type="similarity">
    <text evidence="2 13">Belongs to the cation transport ATPase (P-type) (TC 3.A.3) family. Type IB subfamily.</text>
</comment>
<keyword evidence="6 13" id="KW-0547">Nucleotide-binding</keyword>
<dbReference type="InterPro" id="IPR027256">
    <property type="entry name" value="P-typ_ATPase_IB"/>
</dbReference>
<feature type="transmembrane region" description="Helical" evidence="13">
    <location>
        <begin position="191"/>
        <end position="211"/>
    </location>
</feature>
<dbReference type="PROSITE" id="PS01047">
    <property type="entry name" value="HMA_1"/>
    <property type="match status" value="1"/>
</dbReference>
<dbReference type="OrthoDB" id="7059309at2"/>
<dbReference type="Gene3D" id="3.40.50.1000">
    <property type="entry name" value="HAD superfamily/HAD-like"/>
    <property type="match status" value="1"/>
</dbReference>
<dbReference type="InterPro" id="IPR023214">
    <property type="entry name" value="HAD_sf"/>
</dbReference>
<evidence type="ECO:0000259" key="14">
    <source>
        <dbReference type="PROSITE" id="PS50846"/>
    </source>
</evidence>
<organism evidence="15 16">
    <name type="scientific">Mycolicibacterium chubuense</name>
    <name type="common">Mycobacterium chubuense</name>
    <dbReference type="NCBI Taxonomy" id="1800"/>
    <lineage>
        <taxon>Bacteria</taxon>
        <taxon>Bacillati</taxon>
        <taxon>Actinomycetota</taxon>
        <taxon>Actinomycetes</taxon>
        <taxon>Mycobacteriales</taxon>
        <taxon>Mycobacteriaceae</taxon>
        <taxon>Mycolicibacterium</taxon>
    </lineage>
</organism>
<protein>
    <recommendedName>
        <fullName evidence="12">Cation-transporting P-type ATPase B</fullName>
    </recommendedName>
</protein>
<keyword evidence="4 13" id="KW-0812">Transmembrane</keyword>
<dbReference type="Gene3D" id="3.40.1110.10">
    <property type="entry name" value="Calcium-transporting ATPase, cytoplasmic domain N"/>
    <property type="match status" value="1"/>
</dbReference>
<keyword evidence="15" id="KW-0378">Hydrolase</keyword>
<dbReference type="SUPFAM" id="SSF81653">
    <property type="entry name" value="Calcium ATPase, transduction domain A"/>
    <property type="match status" value="1"/>
</dbReference>
<evidence type="ECO:0000256" key="5">
    <source>
        <dbReference type="ARBA" id="ARBA00022723"/>
    </source>
</evidence>
<evidence type="ECO:0000256" key="9">
    <source>
        <dbReference type="ARBA" id="ARBA00022989"/>
    </source>
</evidence>
<dbReference type="NCBIfam" id="TIGR01511">
    <property type="entry name" value="ATPase-IB1_Cu"/>
    <property type="match status" value="1"/>
</dbReference>
<comment type="caution">
    <text evidence="15">The sequence shown here is derived from an EMBL/GenBank/DDBJ whole genome shotgun (WGS) entry which is preliminary data.</text>
</comment>
<dbReference type="InterPro" id="IPR036163">
    <property type="entry name" value="HMA_dom_sf"/>
</dbReference>
<evidence type="ECO:0000256" key="12">
    <source>
        <dbReference type="ARBA" id="ARBA00074171"/>
    </source>
</evidence>
<name>A0A0J6WDZ6_MYCCU</name>
<dbReference type="InterPro" id="IPR023298">
    <property type="entry name" value="ATPase_P-typ_TM_dom_sf"/>
</dbReference>
<evidence type="ECO:0000313" key="16">
    <source>
        <dbReference type="Proteomes" id="UP000036176"/>
    </source>
</evidence>
<dbReference type="CDD" id="cd00371">
    <property type="entry name" value="HMA"/>
    <property type="match status" value="1"/>
</dbReference>
<evidence type="ECO:0000256" key="13">
    <source>
        <dbReference type="RuleBase" id="RU362081"/>
    </source>
</evidence>
<dbReference type="GO" id="GO:0005886">
    <property type="term" value="C:plasma membrane"/>
    <property type="evidence" value="ECO:0007669"/>
    <property type="project" value="UniProtKB-SubCell"/>
</dbReference>
<reference evidence="15 16" key="1">
    <citation type="journal article" date="2015" name="Genome Biol. Evol.">
        <title>Characterization of Three Mycobacterium spp. with Potential Use in Bioremediation by Genome Sequencing and Comparative Genomics.</title>
        <authorList>
            <person name="Das S."/>
            <person name="Pettersson B.M."/>
            <person name="Behra P.R."/>
            <person name="Ramesh M."/>
            <person name="Dasgupta S."/>
            <person name="Bhattacharya A."/>
            <person name="Kirsebom L.A."/>
        </authorList>
    </citation>
    <scope>NUCLEOTIDE SEQUENCE [LARGE SCALE GENOMIC DNA]</scope>
    <source>
        <strain evidence="15 16">DSM 44219</strain>
    </source>
</reference>
<dbReference type="FunFam" id="3.30.70.100:FF:000005">
    <property type="entry name" value="Copper-exporting P-type ATPase A"/>
    <property type="match status" value="1"/>
</dbReference>
<evidence type="ECO:0000256" key="4">
    <source>
        <dbReference type="ARBA" id="ARBA00022692"/>
    </source>
</evidence>
<dbReference type="InterPro" id="IPR017969">
    <property type="entry name" value="Heavy-metal-associated_CS"/>
</dbReference>
<dbReference type="InterPro" id="IPR006121">
    <property type="entry name" value="HMA_dom"/>
</dbReference>
<dbReference type="PATRIC" id="fig|1800.3.peg.2355"/>
<feature type="domain" description="HMA" evidence="14">
    <location>
        <begin position="2"/>
        <end position="66"/>
    </location>
</feature>
<dbReference type="InterPro" id="IPR059000">
    <property type="entry name" value="ATPase_P-type_domA"/>
</dbReference>
<evidence type="ECO:0000256" key="6">
    <source>
        <dbReference type="ARBA" id="ARBA00022741"/>
    </source>
</evidence>
<dbReference type="InterPro" id="IPR023299">
    <property type="entry name" value="ATPase_P-typ_cyto_dom_N"/>
</dbReference>
<dbReference type="CDD" id="cd02094">
    <property type="entry name" value="P-type_ATPase_Cu-like"/>
    <property type="match status" value="1"/>
</dbReference>
<keyword evidence="10 13" id="KW-0472">Membrane</keyword>
<dbReference type="InterPro" id="IPR018303">
    <property type="entry name" value="ATPase_P-typ_P_site"/>
</dbReference>
<dbReference type="SUPFAM" id="SSF56784">
    <property type="entry name" value="HAD-like"/>
    <property type="match status" value="1"/>
</dbReference>
<feature type="transmembrane region" description="Helical" evidence="13">
    <location>
        <begin position="345"/>
        <end position="365"/>
    </location>
</feature>
<dbReference type="InterPro" id="IPR036412">
    <property type="entry name" value="HAD-like_sf"/>
</dbReference>
<dbReference type="GO" id="GO:0043682">
    <property type="term" value="F:P-type divalent copper transporter activity"/>
    <property type="evidence" value="ECO:0007669"/>
    <property type="project" value="TreeGrafter"/>
</dbReference>
<dbReference type="SFLD" id="SFLDG00002">
    <property type="entry name" value="C1.7:_P-type_atpase_like"/>
    <property type="match status" value="1"/>
</dbReference>